<evidence type="ECO:0000256" key="1">
    <source>
        <dbReference type="SAM" id="MobiDB-lite"/>
    </source>
</evidence>
<comment type="caution">
    <text evidence="2">The sequence shown here is derived from an EMBL/GenBank/DDBJ whole genome shotgun (WGS) entry which is preliminary data.</text>
</comment>
<gene>
    <name evidence="2" type="ORF">EAH73_01680</name>
</gene>
<feature type="region of interest" description="Disordered" evidence="1">
    <location>
        <begin position="1"/>
        <end position="38"/>
    </location>
</feature>
<proteinExistence type="predicted"/>
<evidence type="ECO:0000313" key="2">
    <source>
        <dbReference type="EMBL" id="TPG71981.1"/>
    </source>
</evidence>
<accession>A0A502HBU5</accession>
<dbReference type="Proteomes" id="UP000317646">
    <property type="component" value="Unassembled WGS sequence"/>
</dbReference>
<sequence length="89" mass="10031">MAKTPKNDPIGFGRKAMPDEVGNEQASEQPAHEPEPPLVEPIFVDDVVMYEILARYNLLPLAAVSRFEYQLVQVIAALEKRVRELDPDL</sequence>
<dbReference type="EMBL" id="RCYZ01000001">
    <property type="protein sequence ID" value="TPG71981.1"/>
    <property type="molecule type" value="Genomic_DNA"/>
</dbReference>
<dbReference type="AlphaFoldDB" id="A0A502HBU5"/>
<dbReference type="RefSeq" id="WP_140464588.1">
    <property type="nucleotide sequence ID" value="NZ_RCYZ01000001.1"/>
</dbReference>
<evidence type="ECO:0000313" key="3">
    <source>
        <dbReference type="Proteomes" id="UP000317646"/>
    </source>
</evidence>
<name>A0A502HBU5_9BACT</name>
<keyword evidence="3" id="KW-1185">Reference proteome</keyword>
<organism evidence="2 3">
    <name type="scientific">Hymenobacter nivis</name>
    <dbReference type="NCBI Taxonomy" id="1850093"/>
    <lineage>
        <taxon>Bacteria</taxon>
        <taxon>Pseudomonadati</taxon>
        <taxon>Bacteroidota</taxon>
        <taxon>Cytophagia</taxon>
        <taxon>Cytophagales</taxon>
        <taxon>Hymenobacteraceae</taxon>
        <taxon>Hymenobacter</taxon>
    </lineage>
</organism>
<reference evidence="2 3" key="1">
    <citation type="journal article" date="2019" name="Environ. Microbiol.">
        <title>Species interactions and distinct microbial communities in high Arctic permafrost affected cryosols are associated with the CH4 and CO2 gas fluxes.</title>
        <authorList>
            <person name="Altshuler I."/>
            <person name="Hamel J."/>
            <person name="Turney S."/>
            <person name="Magnuson E."/>
            <person name="Levesque R."/>
            <person name="Greer C."/>
            <person name="Whyte L.G."/>
        </authorList>
    </citation>
    <scope>NUCLEOTIDE SEQUENCE [LARGE SCALE GENOMIC DNA]</scope>
    <source>
        <strain evidence="2 3">S9.2P</strain>
    </source>
</reference>
<protein>
    <submittedName>
        <fullName evidence="2">Uncharacterized protein</fullName>
    </submittedName>
</protein>